<proteinExistence type="predicted"/>
<protein>
    <submittedName>
        <fullName evidence="4">ATP adenylyltransferase</fullName>
    </submittedName>
</protein>
<feature type="region of interest" description="Disordered" evidence="1">
    <location>
        <begin position="68"/>
        <end position="93"/>
    </location>
</feature>
<dbReference type="InterPro" id="IPR009163">
    <property type="entry name" value="Ap4A_phos1/2"/>
</dbReference>
<dbReference type="InterPro" id="IPR019200">
    <property type="entry name" value="ATP_adenylylTrfase_C"/>
</dbReference>
<name>A0A168B9L6_9HYPO</name>
<keyword evidence="5" id="KW-1185">Reference proteome</keyword>
<dbReference type="Pfam" id="PF19327">
    <property type="entry name" value="Ap4A_phos_N"/>
    <property type="match status" value="1"/>
</dbReference>
<dbReference type="GO" id="GO:0003877">
    <property type="term" value="F:ATP:ADP adenylyltransferase activity"/>
    <property type="evidence" value="ECO:0007669"/>
    <property type="project" value="InterPro"/>
</dbReference>
<evidence type="ECO:0000256" key="1">
    <source>
        <dbReference type="SAM" id="MobiDB-lite"/>
    </source>
</evidence>
<reference evidence="4 5" key="1">
    <citation type="journal article" date="2016" name="Genome Biol. Evol.">
        <title>Divergent and convergent evolution of fungal pathogenicity.</title>
        <authorList>
            <person name="Shang Y."/>
            <person name="Xiao G."/>
            <person name="Zheng P."/>
            <person name="Cen K."/>
            <person name="Zhan S."/>
            <person name="Wang C."/>
        </authorList>
    </citation>
    <scope>NUCLEOTIDE SEQUENCE [LARGE SCALE GENOMIC DNA]</scope>
    <source>
        <strain evidence="4 5">RCEF 2490</strain>
    </source>
</reference>
<dbReference type="InterPro" id="IPR043171">
    <property type="entry name" value="Ap4A_phos1/2-like"/>
</dbReference>
<evidence type="ECO:0000259" key="3">
    <source>
        <dbReference type="Pfam" id="PF19327"/>
    </source>
</evidence>
<organism evidence="4 5">
    <name type="scientific">Moelleriella libera RCEF 2490</name>
    <dbReference type="NCBI Taxonomy" id="1081109"/>
    <lineage>
        <taxon>Eukaryota</taxon>
        <taxon>Fungi</taxon>
        <taxon>Dikarya</taxon>
        <taxon>Ascomycota</taxon>
        <taxon>Pezizomycotina</taxon>
        <taxon>Sordariomycetes</taxon>
        <taxon>Hypocreomycetidae</taxon>
        <taxon>Hypocreales</taxon>
        <taxon>Clavicipitaceae</taxon>
        <taxon>Moelleriella</taxon>
    </lineage>
</organism>
<dbReference type="AlphaFoldDB" id="A0A168B9L6"/>
<sequence>MRAVKPPPNLPDLVKSTFAKARADGELHYFPTQATLLPVGPVNVPDLPLFFSVFDQFMAFQLRFSPTLANKPKSQPPPPPPSSSTASHPPKPVDPFAHPSASLYISALGPSHFLVLNKFAVVPEHFILATTAFEEQTHLLAASDLDATLSCIQAYEQQQAGGGGLFAFFNSGHHSGASQPHRHIQLLPVSCMKDNLDPTGDDDGSGWDVLIDQAGFERALPFVVFKEQISLDMSAAELHGAYMRLYRQACRAVDHSDHVSSPTRTDDDDDGDDDDHDGGRGGEGGAGPPHDGPAARLSYNMAMTKTTLALCPRLAEGAPIHDGQGKCVGALALNGTVLAGTALVKNEAEWEALRRDPTSVRDVLRRIGVPRT</sequence>
<dbReference type="GO" id="GO:0005524">
    <property type="term" value="F:ATP binding"/>
    <property type="evidence" value="ECO:0007669"/>
    <property type="project" value="InterPro"/>
</dbReference>
<dbReference type="Pfam" id="PF09830">
    <property type="entry name" value="ATP_transf"/>
    <property type="match status" value="1"/>
</dbReference>
<accession>A0A168B9L6</accession>
<evidence type="ECO:0000259" key="2">
    <source>
        <dbReference type="Pfam" id="PF09830"/>
    </source>
</evidence>
<feature type="domain" description="Ap4A phosphorylase 1/2 N-terminal" evidence="3">
    <location>
        <begin position="58"/>
        <end position="194"/>
    </location>
</feature>
<dbReference type="InterPro" id="IPR045759">
    <property type="entry name" value="Ap4A_phos1/2_N"/>
</dbReference>
<evidence type="ECO:0000313" key="4">
    <source>
        <dbReference type="EMBL" id="KZZ94997.1"/>
    </source>
</evidence>
<dbReference type="GO" id="GO:0009117">
    <property type="term" value="P:nucleotide metabolic process"/>
    <property type="evidence" value="ECO:0007669"/>
    <property type="project" value="InterPro"/>
</dbReference>
<keyword evidence="4" id="KW-0548">Nucleotidyltransferase</keyword>
<gene>
    <name evidence="4" type="ORF">AAL_05108</name>
</gene>
<comment type="caution">
    <text evidence="4">The sequence shown here is derived from an EMBL/GenBank/DDBJ whole genome shotgun (WGS) entry which is preliminary data.</text>
</comment>
<dbReference type="EMBL" id="AZGY01000010">
    <property type="protein sequence ID" value="KZZ94997.1"/>
    <property type="molecule type" value="Genomic_DNA"/>
</dbReference>
<evidence type="ECO:0000313" key="5">
    <source>
        <dbReference type="Proteomes" id="UP000078544"/>
    </source>
</evidence>
<dbReference type="Proteomes" id="UP000078544">
    <property type="component" value="Unassembled WGS sequence"/>
</dbReference>
<dbReference type="InterPro" id="IPR036265">
    <property type="entry name" value="HIT-like_sf"/>
</dbReference>
<dbReference type="PANTHER" id="PTHR38420:SF3">
    <property type="entry name" value="5',5'''-P-1,P-4-TETRAPHOSPHATE PHOSPHORYLASE 2"/>
    <property type="match status" value="1"/>
</dbReference>
<dbReference type="OrthoDB" id="10267950at2759"/>
<dbReference type="Gene3D" id="3.30.428.70">
    <property type="match status" value="1"/>
</dbReference>
<feature type="compositionally biased region" description="Acidic residues" evidence="1">
    <location>
        <begin position="266"/>
        <end position="276"/>
    </location>
</feature>
<dbReference type="PANTHER" id="PTHR38420">
    <property type="entry name" value="AP-4-A PHOSPHORYLASE II"/>
    <property type="match status" value="1"/>
</dbReference>
<dbReference type="STRING" id="1081109.A0A168B9L6"/>
<dbReference type="SUPFAM" id="SSF54197">
    <property type="entry name" value="HIT-like"/>
    <property type="match status" value="1"/>
</dbReference>
<feature type="domain" description="ATP adenylyltransferase C-terminal" evidence="2">
    <location>
        <begin position="219"/>
        <end position="370"/>
    </location>
</feature>
<keyword evidence="4" id="KW-0808">Transferase</keyword>
<feature type="region of interest" description="Disordered" evidence="1">
    <location>
        <begin position="255"/>
        <end position="296"/>
    </location>
</feature>